<proteinExistence type="predicted"/>
<protein>
    <submittedName>
        <fullName evidence="1">Uncharacterized protein</fullName>
    </submittedName>
</protein>
<dbReference type="Proteomes" id="UP001247620">
    <property type="component" value="Unassembled WGS sequence"/>
</dbReference>
<accession>A0ABU1TEQ7</accession>
<evidence type="ECO:0000313" key="1">
    <source>
        <dbReference type="EMBL" id="MDR6943350.1"/>
    </source>
</evidence>
<gene>
    <name evidence="1" type="ORF">J2W55_003203</name>
</gene>
<name>A0ABU1TEQ7_9SPHI</name>
<organism evidence="1 2">
    <name type="scientific">Mucilaginibacter pocheonensis</name>
    <dbReference type="NCBI Taxonomy" id="398050"/>
    <lineage>
        <taxon>Bacteria</taxon>
        <taxon>Pseudomonadati</taxon>
        <taxon>Bacteroidota</taxon>
        <taxon>Sphingobacteriia</taxon>
        <taxon>Sphingobacteriales</taxon>
        <taxon>Sphingobacteriaceae</taxon>
        <taxon>Mucilaginibacter</taxon>
    </lineage>
</organism>
<comment type="caution">
    <text evidence="1">The sequence shown here is derived from an EMBL/GenBank/DDBJ whole genome shotgun (WGS) entry which is preliminary data.</text>
</comment>
<dbReference type="EMBL" id="JAVDUU010000003">
    <property type="protein sequence ID" value="MDR6943350.1"/>
    <property type="molecule type" value="Genomic_DNA"/>
</dbReference>
<keyword evidence="2" id="KW-1185">Reference proteome</keyword>
<evidence type="ECO:0000313" key="2">
    <source>
        <dbReference type="Proteomes" id="UP001247620"/>
    </source>
</evidence>
<reference evidence="1 2" key="1">
    <citation type="submission" date="2023-07" db="EMBL/GenBank/DDBJ databases">
        <title>Sorghum-associated microbial communities from plants grown in Nebraska, USA.</title>
        <authorList>
            <person name="Schachtman D."/>
        </authorList>
    </citation>
    <scope>NUCLEOTIDE SEQUENCE [LARGE SCALE GENOMIC DNA]</scope>
    <source>
        <strain evidence="1 2">3262</strain>
    </source>
</reference>
<sequence>MYIILSLAAASYIYYHKKIKTDGADAGYQANSNLKEGINQSMA</sequence>